<proteinExistence type="inferred from homology"/>
<dbReference type="Proteomes" id="UP000294644">
    <property type="component" value="Unassembled WGS sequence"/>
</dbReference>
<dbReference type="GO" id="GO:0046872">
    <property type="term" value="F:metal ion binding"/>
    <property type="evidence" value="ECO:0007669"/>
    <property type="project" value="UniProtKB-KW"/>
</dbReference>
<comment type="similarity">
    <text evidence="1">Belongs to the HMG-CoA lyase family.</text>
</comment>
<dbReference type="InterPro" id="IPR000891">
    <property type="entry name" value="PYR_CT"/>
</dbReference>
<keyword evidence="6" id="KW-1185">Reference proteome</keyword>
<dbReference type="InterPro" id="IPR043594">
    <property type="entry name" value="HMGL"/>
</dbReference>
<dbReference type="PANTHER" id="PTHR42738:SF7">
    <property type="entry name" value="HYDROXYMETHYLGLUTARYL-COA LYASE"/>
    <property type="match status" value="1"/>
</dbReference>
<dbReference type="InterPro" id="IPR013785">
    <property type="entry name" value="Aldolase_TIM"/>
</dbReference>
<dbReference type="Pfam" id="PF00682">
    <property type="entry name" value="HMGL-like"/>
    <property type="match status" value="1"/>
</dbReference>
<evidence type="ECO:0000313" key="5">
    <source>
        <dbReference type="EMBL" id="TDE07013.1"/>
    </source>
</evidence>
<keyword evidence="3 5" id="KW-0456">Lyase</keyword>
<comment type="caution">
    <text evidence="5">The sequence shown here is derived from an EMBL/GenBank/DDBJ whole genome shotgun (WGS) entry which is preliminary data.</text>
</comment>
<dbReference type="PANTHER" id="PTHR42738">
    <property type="entry name" value="HYDROXYMETHYLGLUTARYL-COA LYASE"/>
    <property type="match status" value="1"/>
</dbReference>
<dbReference type="PROSITE" id="PS50991">
    <property type="entry name" value="PYR_CT"/>
    <property type="match status" value="1"/>
</dbReference>
<dbReference type="CDD" id="cd07938">
    <property type="entry name" value="DRE_TIM_HMGL"/>
    <property type="match status" value="1"/>
</dbReference>
<evidence type="ECO:0000313" key="6">
    <source>
        <dbReference type="Proteomes" id="UP000294644"/>
    </source>
</evidence>
<accession>A0A4R5D9V1</accession>
<dbReference type="GO" id="GO:0046951">
    <property type="term" value="P:ketone body biosynthetic process"/>
    <property type="evidence" value="ECO:0007669"/>
    <property type="project" value="TreeGrafter"/>
</dbReference>
<evidence type="ECO:0000256" key="2">
    <source>
        <dbReference type="ARBA" id="ARBA00022723"/>
    </source>
</evidence>
<evidence type="ECO:0000259" key="4">
    <source>
        <dbReference type="PROSITE" id="PS50991"/>
    </source>
</evidence>
<feature type="domain" description="Pyruvate carboxyltransferase" evidence="4">
    <location>
        <begin position="3"/>
        <end position="268"/>
    </location>
</feature>
<keyword evidence="2" id="KW-0479">Metal-binding</keyword>
<evidence type="ECO:0000256" key="3">
    <source>
        <dbReference type="ARBA" id="ARBA00023239"/>
    </source>
</evidence>
<dbReference type="GO" id="GO:0004419">
    <property type="term" value="F:hydroxymethylglutaryl-CoA lyase activity"/>
    <property type="evidence" value="ECO:0007669"/>
    <property type="project" value="TreeGrafter"/>
</dbReference>
<dbReference type="SUPFAM" id="SSF51569">
    <property type="entry name" value="Aldolase"/>
    <property type="match status" value="1"/>
</dbReference>
<gene>
    <name evidence="5" type="ORF">E0F91_04210</name>
</gene>
<dbReference type="GO" id="GO:0006552">
    <property type="term" value="P:L-leucine catabolic process"/>
    <property type="evidence" value="ECO:0007669"/>
    <property type="project" value="TreeGrafter"/>
</dbReference>
<protein>
    <submittedName>
        <fullName evidence="5">Hydroxymethylglutaryl-CoA lyase</fullName>
    </submittedName>
</protein>
<dbReference type="AlphaFoldDB" id="A0A4R5D9V1"/>
<dbReference type="EMBL" id="SMFN01000003">
    <property type="protein sequence ID" value="TDE07013.1"/>
    <property type="molecule type" value="Genomic_DNA"/>
</dbReference>
<evidence type="ECO:0000256" key="1">
    <source>
        <dbReference type="ARBA" id="ARBA00009405"/>
    </source>
</evidence>
<sequence>MEAIKIIECPRDAMQGIKPFIPTKKKVAYIQSLLRVGFDSIDFGSFVSPKAIPQMQDTAEVLAQLDLSQTQSKLLAIIANTQGATLASVHPEIQYLGFPFSISENFQMRNTHKTIAESLITLQEILEIADKSNKEVVAYLSMGFGNPYGDPWSMEIVGEWTRKLATMGVKILSLSDTVGSSTPEVISYLFSNLIPKYPEIEFGAHLHTTPDKWFEKIDAAYKAGCRRFDGAIQGFGGCPMATDNLTGNMPTEKLLSYFTAQKEFTNLSPMSFESAYNEASKLFGEYH</sequence>
<reference evidence="5 6" key="1">
    <citation type="submission" date="2019-03" db="EMBL/GenBank/DDBJ databases">
        <title>Flavobacterium LB-D12 sp. nov., isolated from arctic soil.</title>
        <authorList>
            <person name="Chaudhary D.K."/>
        </authorList>
    </citation>
    <scope>NUCLEOTIDE SEQUENCE [LARGE SCALE GENOMIC DNA]</scope>
    <source>
        <strain evidence="5 6">LB-D12</strain>
    </source>
</reference>
<name>A0A4R5D9V1_9FLAO</name>
<dbReference type="RefSeq" id="WP_132065104.1">
    <property type="nucleotide sequence ID" value="NZ_SMFN01000003.1"/>
</dbReference>
<organism evidence="5 6">
    <name type="scientific">Flavobacterium sandaracinum</name>
    <dbReference type="NCBI Taxonomy" id="2541733"/>
    <lineage>
        <taxon>Bacteria</taxon>
        <taxon>Pseudomonadati</taxon>
        <taxon>Bacteroidota</taxon>
        <taxon>Flavobacteriia</taxon>
        <taxon>Flavobacteriales</taxon>
        <taxon>Flavobacteriaceae</taxon>
        <taxon>Flavobacterium</taxon>
    </lineage>
</organism>
<dbReference type="Gene3D" id="3.20.20.70">
    <property type="entry name" value="Aldolase class I"/>
    <property type="match status" value="1"/>
</dbReference>
<dbReference type="OrthoDB" id="9784013at2"/>